<evidence type="ECO:0008006" key="3">
    <source>
        <dbReference type="Google" id="ProtNLM"/>
    </source>
</evidence>
<organism evidence="1 2">
    <name type="scientific">Ophiobolus disseminans</name>
    <dbReference type="NCBI Taxonomy" id="1469910"/>
    <lineage>
        <taxon>Eukaryota</taxon>
        <taxon>Fungi</taxon>
        <taxon>Dikarya</taxon>
        <taxon>Ascomycota</taxon>
        <taxon>Pezizomycotina</taxon>
        <taxon>Dothideomycetes</taxon>
        <taxon>Pleosporomycetidae</taxon>
        <taxon>Pleosporales</taxon>
        <taxon>Pleosporineae</taxon>
        <taxon>Phaeosphaeriaceae</taxon>
        <taxon>Ophiobolus</taxon>
    </lineage>
</organism>
<dbReference type="OrthoDB" id="10598183at2759"/>
<name>A0A6A6ZQT8_9PLEO</name>
<evidence type="ECO:0000313" key="1">
    <source>
        <dbReference type="EMBL" id="KAF2823470.1"/>
    </source>
</evidence>
<dbReference type="AlphaFoldDB" id="A0A6A6ZQT8"/>
<accession>A0A6A6ZQT8</accession>
<sequence length="342" mass="39001">LTLTTNLDVLFYQYLYGNELLTYLLLHYHHTVDEIARPDARPFAKLTSVSLCGMVLLPDPNLLVYWVPLPPKVTQLVLRHQYIDHFEFTSERETCSMPPLQFLQGANALTFRHPDPGFTLTLRFLEVHNCDFGLGDLSALLGLGYCNNLEVLRLTKLGPPWHWRNEVDWSVFGTTLNRCLPRLYDFTFSLWWDAGDEHNTEDLEDSVGGLQAHPRVEFLRIDLGLVIHSFHQNAVAELLALPSMAIPRILKLLGLSNANPVFLKRVAQLWLADECRNVLGELMEALSECKFLCITTYYQPTEETLWGLEEIGTSLAEKGESFGVSWVKGGNDDDYEYLVLID</sequence>
<protein>
    <recommendedName>
        <fullName evidence="3">F-box domain-containing protein</fullName>
    </recommendedName>
</protein>
<evidence type="ECO:0000313" key="2">
    <source>
        <dbReference type="Proteomes" id="UP000799424"/>
    </source>
</evidence>
<reference evidence="1" key="1">
    <citation type="journal article" date="2020" name="Stud. Mycol.">
        <title>101 Dothideomycetes genomes: a test case for predicting lifestyles and emergence of pathogens.</title>
        <authorList>
            <person name="Haridas S."/>
            <person name="Albert R."/>
            <person name="Binder M."/>
            <person name="Bloem J."/>
            <person name="Labutti K."/>
            <person name="Salamov A."/>
            <person name="Andreopoulos B."/>
            <person name="Baker S."/>
            <person name="Barry K."/>
            <person name="Bills G."/>
            <person name="Bluhm B."/>
            <person name="Cannon C."/>
            <person name="Castanera R."/>
            <person name="Culley D."/>
            <person name="Daum C."/>
            <person name="Ezra D."/>
            <person name="Gonzalez J."/>
            <person name="Henrissat B."/>
            <person name="Kuo A."/>
            <person name="Liang C."/>
            <person name="Lipzen A."/>
            <person name="Lutzoni F."/>
            <person name="Magnuson J."/>
            <person name="Mondo S."/>
            <person name="Nolan M."/>
            <person name="Ohm R."/>
            <person name="Pangilinan J."/>
            <person name="Park H.-J."/>
            <person name="Ramirez L."/>
            <person name="Alfaro M."/>
            <person name="Sun H."/>
            <person name="Tritt A."/>
            <person name="Yoshinaga Y."/>
            <person name="Zwiers L.-H."/>
            <person name="Turgeon B."/>
            <person name="Goodwin S."/>
            <person name="Spatafora J."/>
            <person name="Crous P."/>
            <person name="Grigoriev I."/>
        </authorList>
    </citation>
    <scope>NUCLEOTIDE SEQUENCE</scope>
    <source>
        <strain evidence="1">CBS 113818</strain>
    </source>
</reference>
<feature type="non-terminal residue" evidence="1">
    <location>
        <position position="1"/>
    </location>
</feature>
<keyword evidence="2" id="KW-1185">Reference proteome</keyword>
<proteinExistence type="predicted"/>
<gene>
    <name evidence="1" type="ORF">CC86DRAFT_422328</name>
</gene>
<dbReference type="Proteomes" id="UP000799424">
    <property type="component" value="Unassembled WGS sequence"/>
</dbReference>
<dbReference type="EMBL" id="MU006232">
    <property type="protein sequence ID" value="KAF2823470.1"/>
    <property type="molecule type" value="Genomic_DNA"/>
</dbReference>